<dbReference type="EMBL" id="MK552140">
    <property type="protein sequence ID" value="QBX06607.1"/>
    <property type="molecule type" value="Genomic_DNA"/>
</dbReference>
<dbReference type="SUPFAM" id="SSF52540">
    <property type="entry name" value="P-loop containing nucleoside triphosphate hydrolases"/>
    <property type="match status" value="1"/>
</dbReference>
<name>A0A4D5ZEB5_9CAUD</name>
<dbReference type="GO" id="GO:0005524">
    <property type="term" value="F:ATP binding"/>
    <property type="evidence" value="ECO:0007669"/>
    <property type="project" value="InterPro"/>
</dbReference>
<keyword evidence="2" id="KW-0067">ATP-binding</keyword>
<organism evidence="2 3">
    <name type="scientific">Burkholderia phage BcepSaruman</name>
    <dbReference type="NCBI Taxonomy" id="2530032"/>
    <lineage>
        <taxon>Viruses</taxon>
        <taxon>Duplodnaviria</taxon>
        <taxon>Heunggongvirae</taxon>
        <taxon>Uroviricota</taxon>
        <taxon>Caudoviricetes</taxon>
        <taxon>Sarumanvirus</taxon>
        <taxon>Sarumanvirus bcepsaruman</taxon>
    </lineage>
</organism>
<dbReference type="Proteomes" id="UP000296455">
    <property type="component" value="Segment"/>
</dbReference>
<keyword evidence="2" id="KW-0347">Helicase</keyword>
<keyword evidence="3" id="KW-1185">Reference proteome</keyword>
<dbReference type="Pfam" id="PF00270">
    <property type="entry name" value="DEAD"/>
    <property type="match status" value="1"/>
</dbReference>
<dbReference type="GO" id="GO:0004386">
    <property type="term" value="F:helicase activity"/>
    <property type="evidence" value="ECO:0007669"/>
    <property type="project" value="UniProtKB-KW"/>
</dbReference>
<feature type="domain" description="DEAD/DEAH-box helicase" evidence="1">
    <location>
        <begin position="14"/>
        <end position="109"/>
    </location>
</feature>
<evidence type="ECO:0000313" key="2">
    <source>
        <dbReference type="EMBL" id="QBX06607.1"/>
    </source>
</evidence>
<gene>
    <name evidence="2" type="ORF">BcepSaruman_194</name>
</gene>
<evidence type="ECO:0000313" key="3">
    <source>
        <dbReference type="Proteomes" id="UP000296455"/>
    </source>
</evidence>
<reference evidence="2 3" key="1">
    <citation type="submission" date="2019-02" db="EMBL/GenBank/DDBJ databases">
        <title>Complete genome sequence of Burkholderia cenocepacia phage BcepSaruman.</title>
        <authorList>
            <person name="Park K."/>
            <person name="Liu M."/>
            <person name="Gill J."/>
        </authorList>
    </citation>
    <scope>NUCLEOTIDE SEQUENCE [LARGE SCALE GENOMIC DNA]</scope>
</reference>
<dbReference type="InterPro" id="IPR027417">
    <property type="entry name" value="P-loop_NTPase"/>
</dbReference>
<protein>
    <submittedName>
        <fullName evidence="2">DEAD type helicase</fullName>
    </submittedName>
</protein>
<keyword evidence="2" id="KW-0378">Hydrolase</keyword>
<dbReference type="GO" id="GO:0003676">
    <property type="term" value="F:nucleic acid binding"/>
    <property type="evidence" value="ECO:0007669"/>
    <property type="project" value="InterPro"/>
</dbReference>
<dbReference type="InterPro" id="IPR011545">
    <property type="entry name" value="DEAD/DEAH_box_helicase_dom"/>
</dbReference>
<sequence length="635" mass="72755">MMEESKSPLIINYVDAPPGTGKTEAACEFMTRHVRTWLNGERGKSRYVFYVASSRQLLRQTYRRLRAGLTPGERFMLRIAYSRDSSRSSSSNASVNLQITNVLKGMTNDGTQSRAFTPGCVLFITHAGFLSLQSNPIFRHTTVIFDEARKWAEIVEKIKLDADTQNYMERLFDINPLTLDGDEASGISTLIPRDIPENQKVTRLNGKAAARQFAVLDDLHASLSTKDGVARTRAYGLFEGKGNARKMIQISLPSFPFVGFRHVYILAADFTNSQMYHLLKWEDAILNDVSRQFLNEYTKLGYTASMERIARRYEKLVIVPLLRDSRVPAIRQYDFGFILPKDQITKLGNWMQRTGLNTADIQRAVGRHRDPEFYGDTKQEDRDIVRYITENAHAHIDIMEWLLDQSESVLRQWRAKHGRENKALLFINESHREKYEYNRKMMRFMSHARAPGINKYMGCNAVVFHAAINPWPQLGRLLQFLLGRPHEDGTPGYDPDEDYVVDRAIQCLGRGNIRDHDSESPMLAIVPTLGLAEKLHHRYNHAPTLMHQAMINRGEYMMWNYNKFKQAQREEVKPPVQRRVKLVLTKDESTLINKLRVKATRAKQKGDAETADTALAQVAEIQALARARTENGSSK</sequence>
<evidence type="ECO:0000259" key="1">
    <source>
        <dbReference type="Pfam" id="PF00270"/>
    </source>
</evidence>
<accession>A0A4D5ZEB5</accession>
<proteinExistence type="predicted"/>
<dbReference type="Gene3D" id="3.40.50.300">
    <property type="entry name" value="P-loop containing nucleotide triphosphate hydrolases"/>
    <property type="match status" value="1"/>
</dbReference>
<keyword evidence="2" id="KW-0547">Nucleotide-binding</keyword>